<dbReference type="Proteomes" id="UP000585507">
    <property type="component" value="Unassembled WGS sequence"/>
</dbReference>
<comment type="caution">
    <text evidence="1">The sequence shown here is derived from an EMBL/GenBank/DDBJ whole genome shotgun (WGS) entry which is preliminary data.</text>
</comment>
<reference evidence="1 2" key="1">
    <citation type="submission" date="2020-08" db="EMBL/GenBank/DDBJ databases">
        <title>Genomic Encyclopedia of Type Strains, Phase IV (KMG-V): Genome sequencing to study the core and pangenomes of soil and plant-associated prokaryotes.</title>
        <authorList>
            <person name="Whitman W."/>
        </authorList>
    </citation>
    <scope>NUCLEOTIDE SEQUENCE [LARGE SCALE GENOMIC DNA]</scope>
    <source>
        <strain evidence="1 2">SEMIA 4084</strain>
    </source>
</reference>
<dbReference type="EMBL" id="JACHBK010000008">
    <property type="protein sequence ID" value="MBB5537197.1"/>
    <property type="molecule type" value="Genomic_DNA"/>
</dbReference>
<evidence type="ECO:0000313" key="1">
    <source>
        <dbReference type="EMBL" id="MBB5537197.1"/>
    </source>
</evidence>
<evidence type="ECO:0000313" key="2">
    <source>
        <dbReference type="Proteomes" id="UP000585507"/>
    </source>
</evidence>
<gene>
    <name evidence="1" type="ORF">GGD55_003912</name>
</gene>
<dbReference type="AlphaFoldDB" id="A0A7W8XA10"/>
<name>A0A7W8XA10_9HYPH</name>
<sequence>MAAHDHHGDVSADDDSVKLAKQECCNDFCVSLAIIATSDTLAGPVVSSIHGFIDDRRFFGEVPPCTAPRISEQDTPVLADLNVRWWVLLPVAPPPWGLGQVHRDRGHRSCLDYRLRNRGLADRIPQVVFPIASGDAVVWNVNRATNEDLARTFAFHTDVVASLVDVPDRASTIEFDQTDGHIEIEVPDGRYLQRGHGQVDGNVALEMRDVKWRPFC</sequence>
<organism evidence="1 2">
    <name type="scientific">Rhizobium giardinii</name>
    <dbReference type="NCBI Taxonomy" id="56731"/>
    <lineage>
        <taxon>Bacteria</taxon>
        <taxon>Pseudomonadati</taxon>
        <taxon>Pseudomonadota</taxon>
        <taxon>Alphaproteobacteria</taxon>
        <taxon>Hyphomicrobiales</taxon>
        <taxon>Rhizobiaceae</taxon>
        <taxon>Rhizobium/Agrobacterium group</taxon>
        <taxon>Rhizobium</taxon>
    </lineage>
</organism>
<accession>A0A7W8XA10</accession>
<protein>
    <submittedName>
        <fullName evidence="1">Uncharacterized protein</fullName>
    </submittedName>
</protein>
<proteinExistence type="predicted"/>
<keyword evidence="2" id="KW-1185">Reference proteome</keyword>